<dbReference type="PANTHER" id="PTHR46013">
    <property type="entry name" value="VASCULAR CELL ADHESION MOLECULE 1"/>
    <property type="match status" value="1"/>
</dbReference>
<feature type="domain" description="Ig-like" evidence="3">
    <location>
        <begin position="863"/>
        <end position="980"/>
    </location>
</feature>
<evidence type="ECO:0000313" key="4">
    <source>
        <dbReference type="EMBL" id="TKS81739.1"/>
    </source>
</evidence>
<feature type="domain" description="Ig-like" evidence="3">
    <location>
        <begin position="139"/>
        <end position="190"/>
    </location>
</feature>
<feature type="transmembrane region" description="Helical" evidence="2">
    <location>
        <begin position="396"/>
        <end position="418"/>
    </location>
</feature>
<reference evidence="4 5" key="1">
    <citation type="submission" date="2019-01" db="EMBL/GenBank/DDBJ databases">
        <title>Genome Assembly of Collichthys lucidus.</title>
        <authorList>
            <person name="Cai M."/>
            <person name="Xiao S."/>
        </authorList>
    </citation>
    <scope>NUCLEOTIDE SEQUENCE [LARGE SCALE GENOMIC DNA]</scope>
    <source>
        <strain evidence="4">JT15FE1705JMU</strain>
        <tissue evidence="4">Muscle</tissue>
    </source>
</reference>
<feature type="compositionally biased region" description="Basic and acidic residues" evidence="1">
    <location>
        <begin position="15"/>
        <end position="25"/>
    </location>
</feature>
<feature type="domain" description="Ig-like" evidence="3">
    <location>
        <begin position="770"/>
        <end position="841"/>
    </location>
</feature>
<dbReference type="InterPro" id="IPR007110">
    <property type="entry name" value="Ig-like_dom"/>
</dbReference>
<evidence type="ECO:0000256" key="2">
    <source>
        <dbReference type="SAM" id="Phobius"/>
    </source>
</evidence>
<dbReference type="InterPro" id="IPR003598">
    <property type="entry name" value="Ig_sub2"/>
</dbReference>
<feature type="domain" description="Ig-like" evidence="3">
    <location>
        <begin position="300"/>
        <end position="387"/>
    </location>
</feature>
<dbReference type="PANTHER" id="PTHR46013:SF4">
    <property type="entry name" value="B-CELL RECEPTOR CD22-RELATED"/>
    <property type="match status" value="1"/>
</dbReference>
<feature type="region of interest" description="Disordered" evidence="1">
    <location>
        <begin position="944"/>
        <end position="968"/>
    </location>
</feature>
<feature type="domain" description="Ig-like" evidence="3">
    <location>
        <begin position="210"/>
        <end position="297"/>
    </location>
</feature>
<keyword evidence="5" id="KW-1185">Reference proteome</keyword>
<dbReference type="Gene3D" id="2.60.40.10">
    <property type="entry name" value="Immunoglobulins"/>
    <property type="match status" value="6"/>
</dbReference>
<organism evidence="4 5">
    <name type="scientific">Collichthys lucidus</name>
    <name type="common">Big head croaker</name>
    <name type="synonym">Sciaena lucida</name>
    <dbReference type="NCBI Taxonomy" id="240159"/>
    <lineage>
        <taxon>Eukaryota</taxon>
        <taxon>Metazoa</taxon>
        <taxon>Chordata</taxon>
        <taxon>Craniata</taxon>
        <taxon>Vertebrata</taxon>
        <taxon>Euteleostomi</taxon>
        <taxon>Actinopterygii</taxon>
        <taxon>Neopterygii</taxon>
        <taxon>Teleostei</taxon>
        <taxon>Neoteleostei</taxon>
        <taxon>Acanthomorphata</taxon>
        <taxon>Eupercaria</taxon>
        <taxon>Sciaenidae</taxon>
        <taxon>Collichthys</taxon>
    </lineage>
</organism>
<dbReference type="InterPro" id="IPR003599">
    <property type="entry name" value="Ig_sub"/>
</dbReference>
<keyword evidence="4" id="KW-0675">Receptor</keyword>
<protein>
    <submittedName>
        <fullName evidence="4">B-cell receptor CD22 B-lymphocyte cell adhesion molecule</fullName>
    </submittedName>
</protein>
<feature type="compositionally biased region" description="Basic and acidic residues" evidence="1">
    <location>
        <begin position="958"/>
        <end position="968"/>
    </location>
</feature>
<proteinExistence type="predicted"/>
<dbReference type="EMBL" id="CM014091">
    <property type="protein sequence ID" value="TKS81739.1"/>
    <property type="molecule type" value="Genomic_DNA"/>
</dbReference>
<gene>
    <name evidence="4" type="ORF">D9C73_015845</name>
</gene>
<evidence type="ECO:0000313" key="5">
    <source>
        <dbReference type="Proteomes" id="UP000298787"/>
    </source>
</evidence>
<dbReference type="PROSITE" id="PS50835">
    <property type="entry name" value="IG_LIKE"/>
    <property type="match status" value="6"/>
</dbReference>
<feature type="region of interest" description="Disordered" evidence="1">
    <location>
        <begin position="456"/>
        <end position="479"/>
    </location>
</feature>
<dbReference type="Pfam" id="PF13927">
    <property type="entry name" value="Ig_3"/>
    <property type="match status" value="1"/>
</dbReference>
<keyword evidence="2" id="KW-0812">Transmembrane</keyword>
<sequence length="1018" mass="111248">MTHSAWNTTAATDRSLADKEQKSDPAAEFVNGTGMSKTRNGRGANCERSHYMKTAGRKCFATAENLQVQSDHQTVTLHLAWRLRSYCEGGSCGSECLQTVAESSLTTLTRTRSASRTVDVHDLQVQVHPARPANMFGFGETVFVGCQASGCAAPGRSLALYRNGLNLGSYEKWMIINRFDQQDAGAYTCRPIPPQNVQSPSLSLAQGHGPHSTSISVLPVGEVSEGGSVTLTCTSDGAPPVESFAWFKDMDSGSIPDSFRPHLHLSHLKYTDRGEYVCVARNSLGTDRSKPLLLNVTYPPKNTSVLARPSSVVDAGRPLTLTCSSQANPAVDNFTWHRLTLDGGSVQSWGTKSGPVFTFSEVSPGESGQYYCEARNRIGVHSSPVLTVRVRGRLKVIALASAVGVSAGLITLTVAIMISKNMHRVDMESGEAANKRPSVTADTMFYESAQQTFPVRKGKMSDIPEEPEELSDSSHPAIVPLKDAPPITEAESHSPARNYITVHFSKLSRFLLLSFSAEQHISLPRVNQSLYIHSPREDCGTGNDSLWTLTMPYAFLGQTCCDGFSTVHQTMRTTCGPGVWSGNWGVTLKNQCALKGTSVVINCMYDYPDFDTVRSVGWYKAQYLNRRWQLVALSNIPSIRYRFKYVGNKQNDCGLQINNVQHTDEGAYFFHFKTEYNQWTSRTYAHVIVKESELTTVVQPSTVTEGGNVSLSCVTGCPIQVNVVWFRDQQAVRNTVFQARREDAGRYYCAMLGQETVRSKSVALNVQYAPAKVKLSVSPSEEAVKGSSVTFSCSSDANPPVTPSGYSLYKDGHFISSGQKHTISDIQPSHSGLYYCQAGNNISRSGIDFINSTEIHLNVQYYPVNTSISMNPPHVVGGRSVNLTCSSTANPPANYTWYKRTDSLSRGNIQQPHIGLSGRGGSSSGTEDQPSTIYANIHALPSSRPAVTDISPHAQKSSHPEYDAPTAHEDEVTYSTVTITPKKPSRSRHINSRALQDIQSKSGENDEFVIYATVAKSS</sequence>
<evidence type="ECO:0000259" key="3">
    <source>
        <dbReference type="PROSITE" id="PS50835"/>
    </source>
</evidence>
<dbReference type="CDD" id="cd00096">
    <property type="entry name" value="Ig"/>
    <property type="match status" value="2"/>
</dbReference>
<dbReference type="SMART" id="SM00408">
    <property type="entry name" value="IGc2"/>
    <property type="match status" value="5"/>
</dbReference>
<feature type="domain" description="Ig-like" evidence="3">
    <location>
        <begin position="692"/>
        <end position="765"/>
    </location>
</feature>
<keyword evidence="2" id="KW-0472">Membrane</keyword>
<evidence type="ECO:0000256" key="1">
    <source>
        <dbReference type="SAM" id="MobiDB-lite"/>
    </source>
</evidence>
<feature type="compositionally biased region" description="Polar residues" evidence="1">
    <location>
        <begin position="1"/>
        <end position="12"/>
    </location>
</feature>
<dbReference type="Proteomes" id="UP000298787">
    <property type="component" value="Chromosome 14"/>
</dbReference>
<keyword evidence="2" id="KW-1133">Transmembrane helix</keyword>
<accession>A0A4U5V2D2</accession>
<dbReference type="InterPro" id="IPR013783">
    <property type="entry name" value="Ig-like_fold"/>
</dbReference>
<dbReference type="STRING" id="240159.A0A4U5V2D2"/>
<dbReference type="SUPFAM" id="SSF48726">
    <property type="entry name" value="Immunoglobulin"/>
    <property type="match status" value="7"/>
</dbReference>
<dbReference type="SMART" id="SM00409">
    <property type="entry name" value="IG"/>
    <property type="match status" value="6"/>
</dbReference>
<feature type="region of interest" description="Disordered" evidence="1">
    <location>
        <begin position="1"/>
        <end position="44"/>
    </location>
</feature>
<dbReference type="Pfam" id="PF13895">
    <property type="entry name" value="Ig_2"/>
    <property type="match status" value="3"/>
</dbReference>
<dbReference type="AlphaFoldDB" id="A0A4U5V2D2"/>
<name>A0A4U5V2D2_COLLU</name>
<dbReference type="InterPro" id="IPR036179">
    <property type="entry name" value="Ig-like_dom_sf"/>
</dbReference>